<organism evidence="6 7">
    <name type="scientific">Microthlaspi erraticum</name>
    <dbReference type="NCBI Taxonomy" id="1685480"/>
    <lineage>
        <taxon>Eukaryota</taxon>
        <taxon>Viridiplantae</taxon>
        <taxon>Streptophyta</taxon>
        <taxon>Embryophyta</taxon>
        <taxon>Tracheophyta</taxon>
        <taxon>Spermatophyta</taxon>
        <taxon>Magnoliopsida</taxon>
        <taxon>eudicotyledons</taxon>
        <taxon>Gunneridae</taxon>
        <taxon>Pentapetalae</taxon>
        <taxon>rosids</taxon>
        <taxon>malvids</taxon>
        <taxon>Brassicales</taxon>
        <taxon>Brassicaceae</taxon>
        <taxon>Coluteocarpeae</taxon>
        <taxon>Microthlaspi</taxon>
    </lineage>
</organism>
<keyword evidence="2" id="KW-0325">Glycoprotein</keyword>
<dbReference type="SMART" id="SM00768">
    <property type="entry name" value="X8"/>
    <property type="match status" value="1"/>
</dbReference>
<evidence type="ECO:0000313" key="7">
    <source>
        <dbReference type="Proteomes" id="UP000467841"/>
    </source>
</evidence>
<dbReference type="EMBL" id="CACVBM020001451">
    <property type="protein sequence ID" value="CAA7050504.1"/>
    <property type="molecule type" value="Genomic_DNA"/>
</dbReference>
<dbReference type="Pfam" id="PF07983">
    <property type="entry name" value="X8"/>
    <property type="match status" value="1"/>
</dbReference>
<dbReference type="GO" id="GO:0009506">
    <property type="term" value="C:plasmodesma"/>
    <property type="evidence" value="ECO:0007669"/>
    <property type="project" value="UniProtKB-ARBA"/>
</dbReference>
<evidence type="ECO:0000313" key="6">
    <source>
        <dbReference type="EMBL" id="CAA7050504.1"/>
    </source>
</evidence>
<dbReference type="InterPro" id="IPR044788">
    <property type="entry name" value="X8_dom_prot"/>
</dbReference>
<sequence>MSVNAQSQGQGAWCVAKPGADMEKLLDYQEFVCNKMNCNGITEYGGSCYYPMKLRSWASVVMNLYYQARGRHFSDCDFNGTGVIAVTDPSKSSSPVIATMLTYAFSQNLIHQSQ</sequence>
<reference evidence="6" key="1">
    <citation type="submission" date="2020-01" db="EMBL/GenBank/DDBJ databases">
        <authorList>
            <person name="Mishra B."/>
        </authorList>
    </citation>
    <scope>NUCLEOTIDE SEQUENCE [LARGE SCALE GENOMIC DNA]</scope>
</reference>
<dbReference type="GO" id="GO:0005886">
    <property type="term" value="C:plasma membrane"/>
    <property type="evidence" value="ECO:0007669"/>
    <property type="project" value="UniProtKB-SubCell"/>
</dbReference>
<evidence type="ECO:0000256" key="4">
    <source>
        <dbReference type="ARBA" id="ARBA00023288"/>
    </source>
</evidence>
<keyword evidence="2" id="KW-0472">Membrane</keyword>
<proteinExistence type="predicted"/>
<evidence type="ECO:0000256" key="3">
    <source>
        <dbReference type="ARBA" id="ARBA00022729"/>
    </source>
</evidence>
<keyword evidence="2" id="KW-0336">GPI-anchor</keyword>
<dbReference type="OrthoDB" id="1928574at2759"/>
<evidence type="ECO:0000259" key="5">
    <source>
        <dbReference type="SMART" id="SM00768"/>
    </source>
</evidence>
<comment type="subcellular location">
    <subcellularLocation>
        <location evidence="1">Cell membrane</location>
        <topology evidence="1">Lipid-anchor</topology>
        <topology evidence="1">GPI-anchor</topology>
    </subcellularLocation>
</comment>
<evidence type="ECO:0000256" key="1">
    <source>
        <dbReference type="ARBA" id="ARBA00004609"/>
    </source>
</evidence>
<feature type="domain" description="X8" evidence="5">
    <location>
        <begin position="12"/>
        <end position="95"/>
    </location>
</feature>
<name>A0A6D2KBQ6_9BRAS</name>
<dbReference type="InterPro" id="IPR012946">
    <property type="entry name" value="X8"/>
</dbReference>
<dbReference type="PANTHER" id="PTHR31044:SF57">
    <property type="entry name" value="CARBOHYDRATE-BINDING X8 DOMAIN SUPERFAMILY PROTEIN"/>
    <property type="match status" value="1"/>
</dbReference>
<protein>
    <recommendedName>
        <fullName evidence="5">X8 domain-containing protein</fullName>
    </recommendedName>
</protein>
<dbReference type="Gene3D" id="1.20.58.1040">
    <property type="match status" value="1"/>
</dbReference>
<evidence type="ECO:0000256" key="2">
    <source>
        <dbReference type="ARBA" id="ARBA00022622"/>
    </source>
</evidence>
<dbReference type="PANTHER" id="PTHR31044">
    <property type="entry name" value="BETA-1,3 GLUCANASE"/>
    <property type="match status" value="1"/>
</dbReference>
<keyword evidence="4" id="KW-0449">Lipoprotein</keyword>
<dbReference type="GO" id="GO:0098552">
    <property type="term" value="C:side of membrane"/>
    <property type="evidence" value="ECO:0007669"/>
    <property type="project" value="UniProtKB-KW"/>
</dbReference>
<gene>
    <name evidence="6" type="ORF">MERR_LOCUS37739</name>
</gene>
<keyword evidence="3" id="KW-0732">Signal</keyword>
<comment type="caution">
    <text evidence="6">The sequence shown here is derived from an EMBL/GenBank/DDBJ whole genome shotgun (WGS) entry which is preliminary data.</text>
</comment>
<dbReference type="AlphaFoldDB" id="A0A6D2KBQ6"/>
<accession>A0A6D2KBQ6</accession>
<dbReference type="Proteomes" id="UP000467841">
    <property type="component" value="Unassembled WGS sequence"/>
</dbReference>
<keyword evidence="7" id="KW-1185">Reference proteome</keyword>